<accession>A0A834G0Q5</accession>
<sequence>MVAETHRACGGKGELTPTDKLLVGVHYRVSGGLPGVKTPWVLDGLMMTMALFALQSVSKGDASGFNSPCGAYVTCQIYQLFSNLKPSINSFKMICGFAWCGNDLYVSRDISVLGAVSRGIFTACLLEDAVAVVLAIQELMNQKTVV</sequence>
<dbReference type="EMBL" id="WJXA01000013">
    <property type="protein sequence ID" value="KAF7121080.1"/>
    <property type="molecule type" value="Genomic_DNA"/>
</dbReference>
<evidence type="ECO:0000313" key="2">
    <source>
        <dbReference type="Proteomes" id="UP000626092"/>
    </source>
</evidence>
<dbReference type="Proteomes" id="UP000626092">
    <property type="component" value="Unassembled WGS sequence"/>
</dbReference>
<dbReference type="AlphaFoldDB" id="A0A834G0Q5"/>
<protein>
    <submittedName>
        <fullName evidence="1">Uncharacterized protein</fullName>
    </submittedName>
</protein>
<organism evidence="1 2">
    <name type="scientific">Rhododendron simsii</name>
    <name type="common">Sims's rhododendron</name>
    <dbReference type="NCBI Taxonomy" id="118357"/>
    <lineage>
        <taxon>Eukaryota</taxon>
        <taxon>Viridiplantae</taxon>
        <taxon>Streptophyta</taxon>
        <taxon>Embryophyta</taxon>
        <taxon>Tracheophyta</taxon>
        <taxon>Spermatophyta</taxon>
        <taxon>Magnoliopsida</taxon>
        <taxon>eudicotyledons</taxon>
        <taxon>Gunneridae</taxon>
        <taxon>Pentapetalae</taxon>
        <taxon>asterids</taxon>
        <taxon>Ericales</taxon>
        <taxon>Ericaceae</taxon>
        <taxon>Ericoideae</taxon>
        <taxon>Rhodoreae</taxon>
        <taxon>Rhododendron</taxon>
    </lineage>
</organism>
<proteinExistence type="predicted"/>
<comment type="caution">
    <text evidence="1">The sequence shown here is derived from an EMBL/GenBank/DDBJ whole genome shotgun (WGS) entry which is preliminary data.</text>
</comment>
<name>A0A834G0Q5_RHOSS</name>
<reference evidence="1" key="1">
    <citation type="submission" date="2019-11" db="EMBL/GenBank/DDBJ databases">
        <authorList>
            <person name="Liu Y."/>
            <person name="Hou J."/>
            <person name="Li T.-Q."/>
            <person name="Guan C.-H."/>
            <person name="Wu X."/>
            <person name="Wu H.-Z."/>
            <person name="Ling F."/>
            <person name="Zhang R."/>
            <person name="Shi X.-G."/>
            <person name="Ren J.-P."/>
            <person name="Chen E.-F."/>
            <person name="Sun J.-M."/>
        </authorList>
    </citation>
    <scope>NUCLEOTIDE SEQUENCE</scope>
    <source>
        <strain evidence="1">Adult_tree_wgs_1</strain>
        <tissue evidence="1">Leaves</tissue>
    </source>
</reference>
<keyword evidence="2" id="KW-1185">Reference proteome</keyword>
<evidence type="ECO:0000313" key="1">
    <source>
        <dbReference type="EMBL" id="KAF7121080.1"/>
    </source>
</evidence>
<gene>
    <name evidence="1" type="ORF">RHSIM_Rhsim13G0231300</name>
</gene>